<dbReference type="AlphaFoldDB" id="A0AAJ4KUV0"/>
<dbReference type="Proteomes" id="UP000502374">
    <property type="component" value="Chromosome"/>
</dbReference>
<protein>
    <submittedName>
        <fullName evidence="1">Uncharacterized protein</fullName>
    </submittedName>
</protein>
<dbReference type="EMBL" id="CP048744">
    <property type="protein sequence ID" value="QIQ41448.1"/>
    <property type="molecule type" value="Genomic_DNA"/>
</dbReference>
<gene>
    <name evidence="1" type="ORF">G4B00_02220</name>
</gene>
<name>A0AAJ4KUV0_9GAMM</name>
<evidence type="ECO:0000313" key="2">
    <source>
        <dbReference type="Proteomes" id="UP000502374"/>
    </source>
</evidence>
<reference evidence="1 2" key="1">
    <citation type="submission" date="2020-02" db="EMBL/GenBank/DDBJ databases">
        <title>Parallel evolution in the integration of a co-obligate aphid symbiosis.</title>
        <authorList>
            <person name="Monnin D."/>
            <person name="Jackson R."/>
            <person name="Kiers E.T."/>
            <person name="Bunker M."/>
            <person name="Ellers J."/>
            <person name="Henry L.M."/>
        </authorList>
    </citation>
    <scope>NUCLEOTIDE SEQUENCE [LARGE SCALE GENOMIC DNA]</scope>
    <source>
        <strain evidence="1">AURT-53B</strain>
    </source>
</reference>
<sequence length="48" mass="5964">MKKKDCFILNIQINCKNKEKIPKKTMFKKWIRKILYKKKILKLLQLEL</sequence>
<organism evidence="1 2">
    <name type="scientific">Buchnera aphidicola</name>
    <name type="common">Aphis urticata</name>
    <dbReference type="NCBI Taxonomy" id="2708353"/>
    <lineage>
        <taxon>Bacteria</taxon>
        <taxon>Pseudomonadati</taxon>
        <taxon>Pseudomonadota</taxon>
        <taxon>Gammaproteobacteria</taxon>
        <taxon>Enterobacterales</taxon>
        <taxon>Erwiniaceae</taxon>
        <taxon>Buchnera</taxon>
    </lineage>
</organism>
<proteinExistence type="predicted"/>
<accession>A0AAJ4KUV0</accession>
<evidence type="ECO:0000313" key="1">
    <source>
        <dbReference type="EMBL" id="QIQ41448.1"/>
    </source>
</evidence>